<proteinExistence type="predicted"/>
<dbReference type="KEGG" id="tat:KUM_0326"/>
<dbReference type="HOGENOM" id="CLU_110687_1_2_4"/>
<dbReference type="InterPro" id="IPR009387">
    <property type="entry name" value="HigB-2"/>
</dbReference>
<dbReference type="EMBL" id="HE681424">
    <property type="protein sequence ID" value="CCG19126.1"/>
    <property type="molecule type" value="Genomic_DNA"/>
</dbReference>
<sequence>MSMYTIIETFDFQKKVKEIWSEDEKFEFFIYIATYPEAGVVIPGAGGLRKIRWSSSNKGKRAGARVIYYNELQKGYIYLLDIYKKNLQENIKSGKLKTLRRDIKCK</sequence>
<dbReference type="BioCyc" id="TASI1091495:G13GE-326-MONOMER"/>
<organism evidence="1">
    <name type="scientific">Taylorella asinigenitalis 14/45</name>
    <dbReference type="NCBI Taxonomy" id="1091495"/>
    <lineage>
        <taxon>Bacteria</taxon>
        <taxon>Pseudomonadati</taxon>
        <taxon>Pseudomonadota</taxon>
        <taxon>Betaproteobacteria</taxon>
        <taxon>Burkholderiales</taxon>
        <taxon>Alcaligenaceae</taxon>
        <taxon>Taylorella</taxon>
    </lineage>
</organism>
<gene>
    <name evidence="1" type="ORF">KUM_0326</name>
</gene>
<dbReference type="AlphaFoldDB" id="I7J0T8"/>
<dbReference type="PIRSF" id="PIRSF039032">
    <property type="entry name" value="HigB-2"/>
    <property type="match status" value="1"/>
</dbReference>
<evidence type="ECO:0000313" key="1">
    <source>
        <dbReference type="EMBL" id="CCG19126.1"/>
    </source>
</evidence>
<accession>I7J0T8</accession>
<reference evidence="1" key="1">
    <citation type="journal article" date="2012" name="Vet. Microbiol.">
        <title>Comparative genomic analyses of the Taylorellae.</title>
        <authorList>
            <person name="Hauser H."/>
            <person name="Richter D.C."/>
            <person name="van Tonder A."/>
            <person name="Clark L."/>
            <person name="Preston A."/>
        </authorList>
    </citation>
    <scope>NUCLEOTIDE SEQUENCE</scope>
    <source>
        <strain evidence="1">14/45</strain>
    </source>
</reference>
<protein>
    <submittedName>
        <fullName evidence="1">Uncharacterized protein</fullName>
    </submittedName>
</protein>
<name>I7J0T8_9BURK</name>